<feature type="compositionally biased region" description="Basic and acidic residues" evidence="8">
    <location>
        <begin position="638"/>
        <end position="657"/>
    </location>
</feature>
<evidence type="ECO:0000256" key="6">
    <source>
        <dbReference type="ARBA" id="ARBA00023134"/>
    </source>
</evidence>
<dbReference type="Gene3D" id="3.40.50.300">
    <property type="entry name" value="P-loop containing nucleotide triphosphate hydrolases"/>
    <property type="match status" value="2"/>
</dbReference>
<dbReference type="PANTHER" id="PTHR43834:SF6">
    <property type="entry name" value="GTPASE DER"/>
    <property type="match status" value="1"/>
</dbReference>
<keyword evidence="5" id="KW-0547">Nucleotide-binding</keyword>
<proteinExistence type="inferred from homology"/>
<dbReference type="GeneID" id="40306724"/>
<evidence type="ECO:0000256" key="3">
    <source>
        <dbReference type="ARBA" id="ARBA00022517"/>
    </source>
</evidence>
<feature type="region of interest" description="Disordered" evidence="8">
    <location>
        <begin position="447"/>
        <end position="670"/>
    </location>
</feature>
<protein>
    <recommendedName>
        <fullName evidence="2">GTPase Der</fullName>
    </recommendedName>
    <alternativeName>
        <fullName evidence="7">GTP-binding protein EngA</fullName>
    </alternativeName>
</protein>
<keyword evidence="3" id="KW-0690">Ribosome biogenesis</keyword>
<reference evidence="11 12" key="1">
    <citation type="submission" date="2017-09" db="EMBL/GenBank/DDBJ databases">
        <title>Genome sequencing of Besnoitia besnoiti strain Bb-Ger1.</title>
        <authorList>
            <person name="Schares G."/>
            <person name="Venepally P."/>
            <person name="Lorenzi H.A."/>
        </authorList>
    </citation>
    <scope>NUCLEOTIDE SEQUENCE [LARGE SCALE GENOMIC DNA]</scope>
    <source>
        <strain evidence="11 12">Bb-Ger1</strain>
    </source>
</reference>
<dbReference type="PROSITE" id="PS51712">
    <property type="entry name" value="G_ENGA"/>
    <property type="match status" value="1"/>
</dbReference>
<feature type="compositionally biased region" description="Acidic residues" evidence="8">
    <location>
        <begin position="600"/>
        <end position="619"/>
    </location>
</feature>
<feature type="compositionally biased region" description="Acidic residues" evidence="8">
    <location>
        <begin position="506"/>
        <end position="524"/>
    </location>
</feature>
<feature type="chain" id="PRO_5012382915" description="GTPase Der" evidence="9">
    <location>
        <begin position="29"/>
        <end position="1181"/>
    </location>
</feature>
<keyword evidence="12" id="KW-1185">Reference proteome</keyword>
<dbReference type="Gene3D" id="3.30.300.20">
    <property type="match status" value="1"/>
</dbReference>
<evidence type="ECO:0000313" key="11">
    <source>
        <dbReference type="EMBL" id="PFH32345.1"/>
    </source>
</evidence>
<dbReference type="VEuPathDB" id="ToxoDB:BESB_016630"/>
<dbReference type="CDD" id="cd01895">
    <property type="entry name" value="EngA2"/>
    <property type="match status" value="1"/>
</dbReference>
<dbReference type="RefSeq" id="XP_029216354.1">
    <property type="nucleotide sequence ID" value="XM_029360378.1"/>
</dbReference>
<keyword evidence="4" id="KW-0677">Repeat</keyword>
<dbReference type="PANTHER" id="PTHR43834">
    <property type="entry name" value="GTPASE DER"/>
    <property type="match status" value="1"/>
</dbReference>
<dbReference type="GO" id="GO:0005525">
    <property type="term" value="F:GTP binding"/>
    <property type="evidence" value="ECO:0007669"/>
    <property type="project" value="UniProtKB-KW"/>
</dbReference>
<comment type="similarity">
    <text evidence="1">Belongs to the TRAFAC class TrmE-Era-EngA-EngB-Septin-like GTPase superfamily. EngA (Der) GTPase family.</text>
</comment>
<evidence type="ECO:0000256" key="7">
    <source>
        <dbReference type="ARBA" id="ARBA00032345"/>
    </source>
</evidence>
<feature type="compositionally biased region" description="Polar residues" evidence="8">
    <location>
        <begin position="658"/>
        <end position="668"/>
    </location>
</feature>
<dbReference type="InterPro" id="IPR031166">
    <property type="entry name" value="G_ENGA"/>
</dbReference>
<dbReference type="CDD" id="cd01894">
    <property type="entry name" value="EngA1"/>
    <property type="match status" value="1"/>
</dbReference>
<evidence type="ECO:0000256" key="5">
    <source>
        <dbReference type="ARBA" id="ARBA00022741"/>
    </source>
</evidence>
<dbReference type="AlphaFoldDB" id="A0A2A9M312"/>
<evidence type="ECO:0000256" key="2">
    <source>
        <dbReference type="ARBA" id="ARBA00020953"/>
    </source>
</evidence>
<feature type="region of interest" description="Disordered" evidence="8">
    <location>
        <begin position="82"/>
        <end position="102"/>
    </location>
</feature>
<dbReference type="Pfam" id="PF14714">
    <property type="entry name" value="KH_dom-like"/>
    <property type="match status" value="1"/>
</dbReference>
<dbReference type="NCBIfam" id="TIGR03594">
    <property type="entry name" value="GTPase_EngA"/>
    <property type="match status" value="1"/>
</dbReference>
<dbReference type="KEGG" id="bbes:BESB_016630"/>
<feature type="compositionally biased region" description="Basic and acidic residues" evidence="8">
    <location>
        <begin position="541"/>
        <end position="573"/>
    </location>
</feature>
<evidence type="ECO:0000256" key="8">
    <source>
        <dbReference type="SAM" id="MobiDB-lite"/>
    </source>
</evidence>
<dbReference type="InterPro" id="IPR027417">
    <property type="entry name" value="P-loop_NTPase"/>
</dbReference>
<comment type="caution">
    <text evidence="11">The sequence shown here is derived from an EMBL/GenBank/DDBJ whole genome shotgun (WGS) entry which is preliminary data.</text>
</comment>
<organism evidence="11 12">
    <name type="scientific">Besnoitia besnoiti</name>
    <name type="common">Apicomplexan protozoan</name>
    <dbReference type="NCBI Taxonomy" id="94643"/>
    <lineage>
        <taxon>Eukaryota</taxon>
        <taxon>Sar</taxon>
        <taxon>Alveolata</taxon>
        <taxon>Apicomplexa</taxon>
        <taxon>Conoidasida</taxon>
        <taxon>Coccidia</taxon>
        <taxon>Eucoccidiorida</taxon>
        <taxon>Eimeriorina</taxon>
        <taxon>Sarcocystidae</taxon>
        <taxon>Besnoitia</taxon>
    </lineage>
</organism>
<dbReference type="GO" id="GO:0043022">
    <property type="term" value="F:ribosome binding"/>
    <property type="evidence" value="ECO:0007669"/>
    <property type="project" value="TreeGrafter"/>
</dbReference>
<dbReference type="InterPro" id="IPR006073">
    <property type="entry name" value="GTP-bd"/>
</dbReference>
<dbReference type="STRING" id="94643.A0A2A9M312"/>
<dbReference type="InterPro" id="IPR015946">
    <property type="entry name" value="KH_dom-like_a/b"/>
</dbReference>
<feature type="compositionally biased region" description="Low complexity" evidence="8">
    <location>
        <begin position="352"/>
        <end position="364"/>
    </location>
</feature>
<name>A0A2A9M312_BESBE</name>
<keyword evidence="9" id="KW-0732">Signal</keyword>
<dbReference type="InterPro" id="IPR016484">
    <property type="entry name" value="GTPase_Der"/>
</dbReference>
<evidence type="ECO:0000313" key="12">
    <source>
        <dbReference type="Proteomes" id="UP000224006"/>
    </source>
</evidence>
<gene>
    <name evidence="11" type="ORF">BESB_016630</name>
</gene>
<dbReference type="OrthoDB" id="333233at2759"/>
<evidence type="ECO:0000259" key="10">
    <source>
        <dbReference type="PROSITE" id="PS51712"/>
    </source>
</evidence>
<dbReference type="GO" id="GO:0042254">
    <property type="term" value="P:ribosome biogenesis"/>
    <property type="evidence" value="ECO:0007669"/>
    <property type="project" value="UniProtKB-KW"/>
</dbReference>
<dbReference type="SUPFAM" id="SSF52540">
    <property type="entry name" value="P-loop containing nucleoside triphosphate hydrolases"/>
    <property type="match status" value="2"/>
</dbReference>
<dbReference type="EMBL" id="NWUJ01000011">
    <property type="protein sequence ID" value="PFH32345.1"/>
    <property type="molecule type" value="Genomic_DNA"/>
</dbReference>
<feature type="domain" description="EngA-type G" evidence="10">
    <location>
        <begin position="905"/>
        <end position="1082"/>
    </location>
</feature>
<evidence type="ECO:0000256" key="1">
    <source>
        <dbReference type="ARBA" id="ARBA00008279"/>
    </source>
</evidence>
<accession>A0A2A9M312</accession>
<feature type="region of interest" description="Disordered" evidence="8">
    <location>
        <begin position="345"/>
        <end position="364"/>
    </location>
</feature>
<sequence>MASINHDFANFRPPLFLFLSLLWLLAGADNTVAGLRTNRRPLSREASVADVVPAACSGAVLNPYCSFFHHLSWAPRCATANCQETSDPPTQREPRDALDRARHSATPLRPVGSGFLADWEFSAALHAVEAAAEEKGARWSRQAVLPPPSRVHLLPFNGFVRGHGRSRPPLFLDATLSPASLLSSDFASFSSLATTQLHRIPPFLSAGQAQRVGDDSPSLAHGVAAFCPASSSSRRQKQRMPPWRASALDLFPSAAGWKGSERRQKGPSGARPLGLRSAFLHSRDAADACGAAALPSLFLASASSSRRYLLPSRRITHGAFGVDGRVFCSRLWEEARARGAARATLEQTAGRASPDSLDSSVASPSPSALSLAISPFTSASAARPNRHRSAEGLPCARRAEKRRRNARGVGGREGRQPSGKPTASGAAPAGTRRCRADAEGLANAADAACGDEEGHNRSPRRPCFLAWRGDSPPDAGRRLRSGRRRAELRAEETEEAATAGGVQQTEGEDEDGEEGDEEDDGDEDASWRDGDFAAPLAGGERSPEDERERAAALTRLREARRRDPETPREKTDADGASPAWSRPAPWIRRPRGGRRAELQLADEADAWEEEEADDAETETAEERGYGLDTPRALEQSDGEARRGGGSDRESRALEGDRQLSSPRPSPQQLIRRDDTFPRICLLGRPNVGKSTLFNRLKDRDDAASDAIVRDEEGTTRDRHYAFSLWRGRPFVVVDTGGLIFEEDRYAAALYADEIRTQVQLALQEAACAIFVVDGRHGLDGEDEVIAEFLRRSGKPAVVCVNKSENYRSGRAAAQEFWKLGLGEPFPCSAVEGVGVADLLDACFRHVPPLEASSQRLTRGDTIRTAEGTAEPNSATARGDRARTRQGRWRGLEEALGGSSFAREDVSVAIIGRPNVGKSQLLNRLLGFTRSLVSAEAGTTRDAVDELVKRDSLVYRLIDTAGIRRARVVKAQKGTEFVMVKRAERALARCDVCLLVCDAERGLVKQDVLLAKKIAEEGRAAVIVMNKWDTVDTAATSHQEVDTYIRSVFYPLRWASIVYVSAKTGKNAARIWAAVNEAVQQHRRRLGTGLLNFVLRDALAVHPPPLMKGRKRGKIYVAQQASTQPPTIVVFCNKADYFPEVYRLYLDYSTRTAFNFHHTPITWIFREKRRRQLEKVSRSRAT</sequence>
<dbReference type="NCBIfam" id="TIGR00231">
    <property type="entry name" value="small_GTP"/>
    <property type="match status" value="2"/>
</dbReference>
<feature type="signal peptide" evidence="9">
    <location>
        <begin position="1"/>
        <end position="28"/>
    </location>
</feature>
<dbReference type="InterPro" id="IPR032859">
    <property type="entry name" value="KH_dom-like"/>
</dbReference>
<keyword evidence="6" id="KW-0342">GTP-binding</keyword>
<dbReference type="Proteomes" id="UP000224006">
    <property type="component" value="Chromosome X"/>
</dbReference>
<feature type="region of interest" description="Disordered" evidence="8">
    <location>
        <begin position="378"/>
        <end position="433"/>
    </location>
</feature>
<dbReference type="HAMAP" id="MF_00195">
    <property type="entry name" value="GTPase_Der"/>
    <property type="match status" value="1"/>
</dbReference>
<feature type="compositionally biased region" description="Basic and acidic residues" evidence="8">
    <location>
        <begin position="90"/>
        <end position="102"/>
    </location>
</feature>
<dbReference type="InterPro" id="IPR005225">
    <property type="entry name" value="Small_GTP-bd"/>
</dbReference>
<evidence type="ECO:0000256" key="4">
    <source>
        <dbReference type="ARBA" id="ARBA00022737"/>
    </source>
</evidence>
<evidence type="ECO:0000256" key="9">
    <source>
        <dbReference type="SAM" id="SignalP"/>
    </source>
</evidence>
<feature type="region of interest" description="Disordered" evidence="8">
    <location>
        <begin position="864"/>
        <end position="885"/>
    </location>
</feature>
<dbReference type="Pfam" id="PF01926">
    <property type="entry name" value="MMR_HSR1"/>
    <property type="match status" value="2"/>
</dbReference>